<dbReference type="PROSITE" id="PS00584">
    <property type="entry name" value="PFKB_KINASES_2"/>
    <property type="match status" value="1"/>
</dbReference>
<dbReference type="Gene3D" id="3.40.1190.20">
    <property type="match status" value="1"/>
</dbReference>
<dbReference type="GO" id="GO:0016301">
    <property type="term" value="F:kinase activity"/>
    <property type="evidence" value="ECO:0007669"/>
    <property type="project" value="UniProtKB-KW"/>
</dbReference>
<sequence length="365" mass="38836">MSLTNLEARLLAQIKAQPFATQKELGEALGISRASVANYIERLQSKGLILGRAYVFAETPAVTCIGGAVLDRILRLQSEGIPHTSQPGTSSETRGGVARNVAENLAQLGESVKLISVVGNDDAGRAVIEATSSVGVDTTLVERKNIGVTGTYTAIMQPTGELYLGIADMGIIDHLDAQVIDRDWQHIVSSRLVFADTNCSASLLSVLIKRCHNNDLPLALDAVSVPKFQRLPNNLTGVEYLFCNMDEARSVHGDLSAESLAKQFQLRGAKNVVITDGSNPVTCLCPEGIAKIETPKTEIVDVSGAGDAFVAGFLHTILQEKSAFDATRAGVVAAGLTVQSELRNSPDLTAQIVAQKAQDLAFQRT</sequence>
<keyword evidence="5" id="KW-1185">Reference proteome</keyword>
<reference evidence="4" key="2">
    <citation type="submission" date="2023-01" db="EMBL/GenBank/DDBJ databases">
        <title>Draft genome sequence of Maritalea porphyrae strain NBRC 107169.</title>
        <authorList>
            <person name="Sun Q."/>
            <person name="Mori K."/>
        </authorList>
    </citation>
    <scope>NUCLEOTIDE SEQUENCE</scope>
    <source>
        <strain evidence="4">NBRC 107169</strain>
    </source>
</reference>
<evidence type="ECO:0000259" key="3">
    <source>
        <dbReference type="Pfam" id="PF00294"/>
    </source>
</evidence>
<proteinExistence type="predicted"/>
<dbReference type="PROSITE" id="PS00583">
    <property type="entry name" value="PFKB_KINASES_1"/>
    <property type="match status" value="1"/>
</dbReference>
<comment type="caution">
    <text evidence="4">The sequence shown here is derived from an EMBL/GenBank/DDBJ whole genome shotgun (WGS) entry which is preliminary data.</text>
</comment>
<evidence type="ECO:0000256" key="1">
    <source>
        <dbReference type="ARBA" id="ARBA00022679"/>
    </source>
</evidence>
<evidence type="ECO:0000313" key="4">
    <source>
        <dbReference type="EMBL" id="GLQ15825.1"/>
    </source>
</evidence>
<keyword evidence="1" id="KW-0808">Transferase</keyword>
<dbReference type="RefSeq" id="WP_284360879.1">
    <property type="nucleotide sequence ID" value="NZ_BSNI01000001.1"/>
</dbReference>
<protein>
    <submittedName>
        <fullName evidence="4">Carbohydrate kinase</fullName>
    </submittedName>
</protein>
<evidence type="ECO:0000256" key="2">
    <source>
        <dbReference type="ARBA" id="ARBA00022777"/>
    </source>
</evidence>
<reference evidence="4" key="1">
    <citation type="journal article" date="2014" name="Int. J. Syst. Evol. Microbiol.">
        <title>Complete genome of a new Firmicutes species belonging to the dominant human colonic microbiota ('Ruminococcus bicirculans') reveals two chromosomes and a selective capacity to utilize plant glucans.</title>
        <authorList>
            <consortium name="NISC Comparative Sequencing Program"/>
            <person name="Wegmann U."/>
            <person name="Louis P."/>
            <person name="Goesmann A."/>
            <person name="Henrissat B."/>
            <person name="Duncan S.H."/>
            <person name="Flint H.J."/>
        </authorList>
    </citation>
    <scope>NUCLEOTIDE SEQUENCE</scope>
    <source>
        <strain evidence="4">NBRC 107169</strain>
    </source>
</reference>
<keyword evidence="2 4" id="KW-0418">Kinase</keyword>
<dbReference type="EMBL" id="BSNI01000001">
    <property type="protein sequence ID" value="GLQ15825.1"/>
    <property type="molecule type" value="Genomic_DNA"/>
</dbReference>
<dbReference type="SUPFAM" id="SSF53613">
    <property type="entry name" value="Ribokinase-like"/>
    <property type="match status" value="1"/>
</dbReference>
<accession>A0ABQ5UKL3</accession>
<dbReference type="InterPro" id="IPR029056">
    <property type="entry name" value="Ribokinase-like"/>
</dbReference>
<evidence type="ECO:0000313" key="5">
    <source>
        <dbReference type="Proteomes" id="UP001161405"/>
    </source>
</evidence>
<dbReference type="Proteomes" id="UP001161405">
    <property type="component" value="Unassembled WGS sequence"/>
</dbReference>
<feature type="domain" description="Carbohydrate kinase PfkB" evidence="3">
    <location>
        <begin position="62"/>
        <end position="343"/>
    </location>
</feature>
<dbReference type="InterPro" id="IPR036388">
    <property type="entry name" value="WH-like_DNA-bd_sf"/>
</dbReference>
<organism evidence="4 5">
    <name type="scientific">Maritalea porphyrae</name>
    <dbReference type="NCBI Taxonomy" id="880732"/>
    <lineage>
        <taxon>Bacteria</taxon>
        <taxon>Pseudomonadati</taxon>
        <taxon>Pseudomonadota</taxon>
        <taxon>Alphaproteobacteria</taxon>
        <taxon>Hyphomicrobiales</taxon>
        <taxon>Devosiaceae</taxon>
        <taxon>Maritalea</taxon>
    </lineage>
</organism>
<dbReference type="Pfam" id="PF00294">
    <property type="entry name" value="PfkB"/>
    <property type="match status" value="1"/>
</dbReference>
<gene>
    <name evidence="4" type="ORF">GCM10007879_00740</name>
</gene>
<dbReference type="PANTHER" id="PTHR42909">
    <property type="entry name" value="ZGC:136858"/>
    <property type="match status" value="1"/>
</dbReference>
<dbReference type="Gene3D" id="1.10.10.10">
    <property type="entry name" value="Winged helix-like DNA-binding domain superfamily/Winged helix DNA-binding domain"/>
    <property type="match status" value="1"/>
</dbReference>
<name>A0ABQ5UKL3_9HYPH</name>
<dbReference type="PANTHER" id="PTHR42909:SF4">
    <property type="entry name" value="CARBOHYDRATE KINASE, PFKB FAMILY"/>
    <property type="match status" value="1"/>
</dbReference>
<dbReference type="InterPro" id="IPR011611">
    <property type="entry name" value="PfkB_dom"/>
</dbReference>
<dbReference type="SUPFAM" id="SSF46785">
    <property type="entry name" value="Winged helix' DNA-binding domain"/>
    <property type="match status" value="1"/>
</dbReference>
<dbReference type="InterPro" id="IPR002173">
    <property type="entry name" value="Carboh/pur_kinase_PfkB_CS"/>
</dbReference>
<dbReference type="CDD" id="cd01941">
    <property type="entry name" value="YeiC_kinase_like"/>
    <property type="match status" value="1"/>
</dbReference>
<dbReference type="Pfam" id="PF13412">
    <property type="entry name" value="HTH_24"/>
    <property type="match status" value="1"/>
</dbReference>
<dbReference type="InterPro" id="IPR036390">
    <property type="entry name" value="WH_DNA-bd_sf"/>
</dbReference>